<dbReference type="PANTHER" id="PTHR47942:SF63">
    <property type="entry name" value="PENTATRICOPEPTIDE REPEAT-CONTAINING PROTEIN"/>
    <property type="match status" value="1"/>
</dbReference>
<dbReference type="InterPro" id="IPR011990">
    <property type="entry name" value="TPR-like_helical_dom_sf"/>
</dbReference>
<dbReference type="Gene3D" id="1.25.40.10">
    <property type="entry name" value="Tetratricopeptide repeat domain"/>
    <property type="match status" value="1"/>
</dbReference>
<dbReference type="Proteomes" id="UP000030108">
    <property type="component" value="Unassembled WGS sequence"/>
</dbReference>
<accession>X8JR08</accession>
<protein>
    <submittedName>
        <fullName evidence="2">PPR domain protein</fullName>
    </submittedName>
</protein>
<gene>
    <name evidence="2" type="ORF">RSOL_471540</name>
</gene>
<reference evidence="2" key="1">
    <citation type="submission" date="2014-01" db="EMBL/GenBank/DDBJ databases">
        <authorList>
            <person name="Cubeta M."/>
            <person name="Pakala S."/>
            <person name="Fedorova N."/>
            <person name="Shabalina S.N."/>
            <person name="Thomas E."/>
            <person name="Dean R."/>
            <person name="Jabaji S."/>
            <person name="Neate S."/>
            <person name="Toda T."/>
            <person name="Tavantzis S."/>
            <person name="Vilgalys R."/>
            <person name="Bharathan N."/>
            <person name="Pakala S."/>
            <person name="Losada L.S."/>
            <person name="Zafar N."/>
            <person name="Nierman W."/>
        </authorList>
    </citation>
    <scope>NUCLEOTIDE SEQUENCE [LARGE SCALE GENOMIC DNA]</scope>
    <source>
        <strain evidence="2">AG-3</strain>
    </source>
</reference>
<dbReference type="PANTHER" id="PTHR47942">
    <property type="entry name" value="TETRATRICOPEPTIDE REPEAT (TPR)-LIKE SUPERFAMILY PROTEIN-RELATED"/>
    <property type="match status" value="1"/>
</dbReference>
<dbReference type="InterPro" id="IPR051222">
    <property type="entry name" value="PPR/CCM1_RNA-binding"/>
</dbReference>
<keyword evidence="1" id="KW-0677">Repeat</keyword>
<organism evidence="2">
    <name type="scientific">Rhizoctonia solani AG-3 Rhs1AP</name>
    <dbReference type="NCBI Taxonomy" id="1086054"/>
    <lineage>
        <taxon>Eukaryota</taxon>
        <taxon>Fungi</taxon>
        <taxon>Dikarya</taxon>
        <taxon>Basidiomycota</taxon>
        <taxon>Agaricomycotina</taxon>
        <taxon>Agaricomycetes</taxon>
        <taxon>Cantharellales</taxon>
        <taxon>Ceratobasidiaceae</taxon>
        <taxon>Rhizoctonia</taxon>
    </lineage>
</organism>
<proteinExistence type="predicted"/>
<dbReference type="AlphaFoldDB" id="X8JR08"/>
<dbReference type="InterPro" id="IPR002885">
    <property type="entry name" value="PPR_rpt"/>
</dbReference>
<dbReference type="EMBL" id="JATN01000309">
    <property type="protein sequence ID" value="EUC66187.1"/>
    <property type="molecule type" value="Genomic_DNA"/>
</dbReference>
<evidence type="ECO:0000256" key="1">
    <source>
        <dbReference type="ARBA" id="ARBA00022737"/>
    </source>
</evidence>
<dbReference type="Pfam" id="PF01535">
    <property type="entry name" value="PPR"/>
    <property type="match status" value="2"/>
</dbReference>
<sequence length="716" mass="78566">MQPVFGCTPRRNDILCLARARAMLRQPTEAIEIASALVPPPESNSDIWPLIACAIILRSEDQGANAADEIRRFIQKMADLGVEPPPGAWCALLGTLPPQEVSAVLKVLPESVSEEPRIWATALEILLEAGDEQLRKEVAEKLEVIVKTQNVLDTHVWAPLVLYVGRVEGPQDKNAAYEVLRAFDTAGGLPDTVLLAALLGALPLSERTPNTLRRLENETGVPADERIWSVLVDAALERIGVAVGPEPEDTSIMGIWSSAAESGVNLTSTVLDRVLAREDVSIVDRLRAYKVVHASWPAEKQKERSDDEEETDIDKWMRREDALTTPGPTAKTYSTLLRALVAQKGNELDKTTASAVAVEILTDMRQRGIKFSHIAQAPSPPAWAGKAGGSTITPTPLSPLASLTILLMRNAPSHEAAFKAYAYACVIDPSSHSFGEREYRAILKNFAGLKVQRDKDQLLREGSGDQWGDGASIEAILGPRTEVYAPPPAALYYEIMRDMQRAGYSAQQTEYSAILRAYANTCLVPPEESESAANKMLPAQARSVAASATLARAHNAHVLEHIQRIHTLLKLDTDLTPDTGLLNSLMLAYGHAGAIENVLAIWGQMVDRRWNSASASIVIDALGRSGRSNLSRARKLWDLLRRHHGSKLTVNIYTSWVEALCRLGEFAEAERVVFVDMSDNVRPDEKTLRTLVSFAWRVGRQAQVLEDVRRQFPGVI</sequence>
<name>X8JR08_9AGAM</name>
<dbReference type="OrthoDB" id="185373at2759"/>
<evidence type="ECO:0000313" key="2">
    <source>
        <dbReference type="EMBL" id="EUC66187.1"/>
    </source>
</evidence>
<comment type="caution">
    <text evidence="2">The sequence shown here is derived from an EMBL/GenBank/DDBJ whole genome shotgun (WGS) entry which is preliminary data.</text>
</comment>